<dbReference type="PANTHER" id="PTHR48081:SF8">
    <property type="entry name" value="ALPHA_BETA HYDROLASE FOLD-3 DOMAIN-CONTAINING PROTEIN-RELATED"/>
    <property type="match status" value="1"/>
</dbReference>
<evidence type="ECO:0000256" key="3">
    <source>
        <dbReference type="PROSITE-ProRule" id="PRU10038"/>
    </source>
</evidence>
<evidence type="ECO:0000313" key="5">
    <source>
        <dbReference type="EMBL" id="PTB21806.1"/>
    </source>
</evidence>
<dbReference type="PROSITE" id="PS01174">
    <property type="entry name" value="LIPASE_GDXG_SER"/>
    <property type="match status" value="1"/>
</dbReference>
<dbReference type="InterPro" id="IPR013094">
    <property type="entry name" value="AB_hydrolase_3"/>
</dbReference>
<dbReference type="RefSeq" id="WP_107149364.1">
    <property type="nucleotide sequence ID" value="NZ_PYUC01000002.1"/>
</dbReference>
<dbReference type="Proteomes" id="UP000240638">
    <property type="component" value="Unassembled WGS sequence"/>
</dbReference>
<proteinExistence type="inferred from homology"/>
<dbReference type="FunFam" id="3.40.50.1820:FF:000089">
    <property type="entry name" value="Alpha/beta hydrolase"/>
    <property type="match status" value="1"/>
</dbReference>
<dbReference type="Gene3D" id="3.40.50.1820">
    <property type="entry name" value="alpha/beta hydrolase"/>
    <property type="match status" value="1"/>
</dbReference>
<dbReference type="GO" id="GO:0016787">
    <property type="term" value="F:hydrolase activity"/>
    <property type="evidence" value="ECO:0007669"/>
    <property type="project" value="UniProtKB-KW"/>
</dbReference>
<dbReference type="EMBL" id="PYUC01000002">
    <property type="protein sequence ID" value="PTB21806.1"/>
    <property type="molecule type" value="Genomic_DNA"/>
</dbReference>
<sequence length="316" mass="34149">MPVDPRVQELLDAMAAAGVPKVGSISVAALRELTRTLSARALHGPELCSVKECTVPAANRAIAVKRYLPCEQPSALMVYYHGGGWTVGTLEDYDAVLRKLTTRTNCAIISVDYRLAPEHPFPAAVDDAYAALCWAANNIEGIAGKTVPVIVAGDSAGGNLAAVVSQLARDAAGPTISAQVLVYPSVAGDIDSESMRKFEPPFLTRDEIAWFFDQYIPAKTQRRDPRFAPLYADDLRNLPPAFVLTAEYDLLCAEGEQYAQRLSQASVPTRVKRYDGTIHGFLTMDGGLHHSVSAMEDIADFVTMIVQASPAPTVWQ</sequence>
<feature type="domain" description="Alpha/beta hydrolase fold-3" evidence="4">
    <location>
        <begin position="77"/>
        <end position="282"/>
    </location>
</feature>
<dbReference type="Pfam" id="PF07859">
    <property type="entry name" value="Abhydrolase_3"/>
    <property type="match status" value="1"/>
</dbReference>
<gene>
    <name evidence="5" type="ORF">C9I57_03940</name>
</gene>
<accession>A0A2T3XZ74</accession>
<reference evidence="5 6" key="1">
    <citation type="submission" date="2018-03" db="EMBL/GenBank/DDBJ databases">
        <title>Whole genome analyses suggest that Burkholderia sensu lato contains two further novel genera in the rhizoxinica-symbiotica group Mycetohabitans gen. nov., and Trinickia gen. nov.: implications for the evolution of diazotrophy and nodulation in the Burkholderiaceae.</title>
        <authorList>
            <person name="Estrada De Los Santos P."/>
            <person name="Palmer M."/>
            <person name="Chavez-Ramirez B."/>
            <person name="Steenkamp E.T."/>
            <person name="Hirsch A.M."/>
            <person name="Manyaka P."/>
            <person name="Maluk M."/>
            <person name="Lafos M."/>
            <person name="Crook M."/>
            <person name="Gross E."/>
            <person name="Simon M.F."/>
            <person name="Bueno Dos Reis Junior F."/>
            <person name="Poole P.S."/>
            <person name="Venter S.N."/>
            <person name="James E.K."/>
        </authorList>
    </citation>
    <scope>NUCLEOTIDE SEQUENCE [LARGE SCALE GENOMIC DNA]</scope>
    <source>
        <strain evidence="5 6">JPY-366</strain>
    </source>
</reference>
<name>A0A2T3XZ74_9BURK</name>
<dbReference type="PANTHER" id="PTHR48081">
    <property type="entry name" value="AB HYDROLASE SUPERFAMILY PROTEIN C4A8.06C"/>
    <property type="match status" value="1"/>
</dbReference>
<evidence type="ECO:0000256" key="2">
    <source>
        <dbReference type="ARBA" id="ARBA00022801"/>
    </source>
</evidence>
<feature type="active site" evidence="3">
    <location>
        <position position="155"/>
    </location>
</feature>
<dbReference type="InterPro" id="IPR050300">
    <property type="entry name" value="GDXG_lipolytic_enzyme"/>
</dbReference>
<keyword evidence="2 5" id="KW-0378">Hydrolase</keyword>
<comment type="caution">
    <text evidence="5">The sequence shown here is derived from an EMBL/GenBank/DDBJ whole genome shotgun (WGS) entry which is preliminary data.</text>
</comment>
<evidence type="ECO:0000313" key="6">
    <source>
        <dbReference type="Proteomes" id="UP000240638"/>
    </source>
</evidence>
<evidence type="ECO:0000256" key="1">
    <source>
        <dbReference type="ARBA" id="ARBA00010515"/>
    </source>
</evidence>
<protein>
    <submittedName>
        <fullName evidence="5">Alpha/beta hydrolase</fullName>
    </submittedName>
</protein>
<comment type="similarity">
    <text evidence="1">Belongs to the 'GDXG' lipolytic enzyme family.</text>
</comment>
<dbReference type="SUPFAM" id="SSF53474">
    <property type="entry name" value="alpha/beta-Hydrolases"/>
    <property type="match status" value="1"/>
</dbReference>
<dbReference type="InterPro" id="IPR033140">
    <property type="entry name" value="Lipase_GDXG_put_SER_AS"/>
</dbReference>
<organism evidence="5 6">
    <name type="scientific">Trinickia symbiotica</name>
    <dbReference type="NCBI Taxonomy" id="863227"/>
    <lineage>
        <taxon>Bacteria</taxon>
        <taxon>Pseudomonadati</taxon>
        <taxon>Pseudomonadota</taxon>
        <taxon>Betaproteobacteria</taxon>
        <taxon>Burkholderiales</taxon>
        <taxon>Burkholderiaceae</taxon>
        <taxon>Trinickia</taxon>
    </lineage>
</organism>
<evidence type="ECO:0000259" key="4">
    <source>
        <dbReference type="Pfam" id="PF07859"/>
    </source>
</evidence>
<dbReference type="InterPro" id="IPR029058">
    <property type="entry name" value="AB_hydrolase_fold"/>
</dbReference>
<dbReference type="AlphaFoldDB" id="A0A2T3XZ74"/>